<dbReference type="EMBL" id="MT631716">
    <property type="protein sequence ID" value="QNO58193.1"/>
    <property type="molecule type" value="Genomic_DNA"/>
</dbReference>
<dbReference type="SMART" id="SM00849">
    <property type="entry name" value="Lactamase_B"/>
    <property type="match status" value="1"/>
</dbReference>
<dbReference type="EC" id="3.1.26.11" evidence="2"/>
<feature type="domain" description="Metallo-beta-lactamase" evidence="1">
    <location>
        <begin position="36"/>
        <end position="234"/>
    </location>
</feature>
<reference evidence="2" key="1">
    <citation type="submission" date="2020-06" db="EMBL/GenBank/DDBJ databases">
        <title>Unique genomic features of the anaerobic methanotrophic archaea.</title>
        <authorList>
            <person name="Chadwick G.L."/>
            <person name="Skennerton C.T."/>
            <person name="Laso-Perez R."/>
            <person name="Leu A.O."/>
            <person name="Speth D.R."/>
            <person name="Yu H."/>
            <person name="Morgan-Lang C."/>
            <person name="Hatzenpichler R."/>
            <person name="Goudeau D."/>
            <person name="Malmstrom R."/>
            <person name="Brazelton W.J."/>
            <person name="Woyke T."/>
            <person name="Hallam S.J."/>
            <person name="Tyson G.W."/>
            <person name="Wegener G."/>
            <person name="Boetius A."/>
            <person name="Orphan V."/>
        </authorList>
    </citation>
    <scope>NUCLEOTIDE SEQUENCE</scope>
</reference>
<accession>A0A7G9ZD59</accession>
<dbReference type="InterPro" id="IPR001279">
    <property type="entry name" value="Metallo-B-lactamas"/>
</dbReference>
<dbReference type="SUPFAM" id="SSF56281">
    <property type="entry name" value="Metallo-hydrolase/oxidoreductase"/>
    <property type="match status" value="1"/>
</dbReference>
<protein>
    <submittedName>
        <fullName evidence="2">Ribonuclease BN</fullName>
        <ecNumber evidence="2">3.1.26.11</ecNumber>
    </submittedName>
</protein>
<proteinExistence type="predicted"/>
<dbReference type="Pfam" id="PF12706">
    <property type="entry name" value="Lactamase_B_2"/>
    <property type="match status" value="1"/>
</dbReference>
<dbReference type="GO" id="GO:0042781">
    <property type="term" value="F:3'-tRNA processing endoribonuclease activity"/>
    <property type="evidence" value="ECO:0007669"/>
    <property type="project" value="UniProtKB-EC"/>
</dbReference>
<dbReference type="InterPro" id="IPR036866">
    <property type="entry name" value="RibonucZ/Hydroxyglut_hydro"/>
</dbReference>
<dbReference type="Gene3D" id="3.60.15.10">
    <property type="entry name" value="Ribonuclease Z/Hydroxyacylglutathione hydrolase-like"/>
    <property type="match status" value="1"/>
</dbReference>
<keyword evidence="2" id="KW-0378">Hydrolase</keyword>
<evidence type="ECO:0000313" key="2">
    <source>
        <dbReference type="EMBL" id="QNO58193.1"/>
    </source>
</evidence>
<name>A0A7G9ZD59_9EURY</name>
<evidence type="ECO:0000259" key="1">
    <source>
        <dbReference type="SMART" id="SM00849"/>
    </source>
</evidence>
<dbReference type="PANTHER" id="PTHR42663:SF6">
    <property type="entry name" value="HYDROLASE C777.06C-RELATED"/>
    <property type="match status" value="1"/>
</dbReference>
<dbReference type="PANTHER" id="PTHR42663">
    <property type="entry name" value="HYDROLASE C777.06C-RELATED-RELATED"/>
    <property type="match status" value="1"/>
</dbReference>
<gene>
    <name evidence="2" type="primary">rbn</name>
    <name evidence="2" type="ORF">MFNKIFOF_00014</name>
</gene>
<dbReference type="CDD" id="cd07741">
    <property type="entry name" value="metallo-hydrolase-like_MBL-fold"/>
    <property type="match status" value="1"/>
</dbReference>
<organism evidence="2">
    <name type="scientific">Candidatus Methanophaga sp. ANME-1 ERB7</name>
    <dbReference type="NCBI Taxonomy" id="2759913"/>
    <lineage>
        <taxon>Archaea</taxon>
        <taxon>Methanobacteriati</taxon>
        <taxon>Methanobacteriota</taxon>
        <taxon>Stenosarchaea group</taxon>
        <taxon>Methanomicrobia</taxon>
        <taxon>Candidatus Methanophagales</taxon>
        <taxon>Candidatus Methanophagaceae</taxon>
        <taxon>Candidatus Methanophaga</taxon>
    </lineage>
</organism>
<dbReference type="AlphaFoldDB" id="A0A7G9ZD59"/>
<sequence>MYNKKTKIEMTGEEKDEIRFLGTAGARFVMITQFRSSAGTVLSLHGTNILIDPGPGTLVRFASSKPKLNPAKLHAIVLTHKHLDHSNDVNVMIEAMTKGGFKHRGVLLCPNDALTDGGDAVVLNYYKGLLERIEVLKEGGTYTVGAIMINTPKRHVHGVETYGLNIGLKDEEETKVSFIADTRYFDGLENYYGGKVLVLNVAMYQRREGVDHLCVEDAKKIIDVKRPRVAILTHFGMTMLRNKPWAIAKKLSEETGVEVIAARDGMRFDLGTLV</sequence>